<dbReference type="EMBL" id="SGXE01000007">
    <property type="protein sequence ID" value="RZS90565.1"/>
    <property type="molecule type" value="Genomic_DNA"/>
</dbReference>
<evidence type="ECO:0008006" key="3">
    <source>
        <dbReference type="Google" id="ProtNLM"/>
    </source>
</evidence>
<dbReference type="Proteomes" id="UP000292262">
    <property type="component" value="Unassembled WGS sequence"/>
</dbReference>
<evidence type="ECO:0000313" key="1">
    <source>
        <dbReference type="EMBL" id="RZS90565.1"/>
    </source>
</evidence>
<accession>A0A4Q7NTY0</accession>
<name>A0A4Q7NTY0_9FLAO</name>
<comment type="caution">
    <text evidence="1">The sequence shown here is derived from an EMBL/GenBank/DDBJ whole genome shotgun (WGS) entry which is preliminary data.</text>
</comment>
<dbReference type="Gene3D" id="2.30.30.40">
    <property type="entry name" value="SH3 Domains"/>
    <property type="match status" value="1"/>
</dbReference>
<keyword evidence="2" id="KW-1185">Reference proteome</keyword>
<sequence>MRVSTFFFLIVPIAIYSQGFVKDTDGFVNVRDTYDFKISKVIDTFHNNHLVWINDQLGNWYEVWSIKNKDRSGYIHKSRILDINEKDNFNRKKINENKLLLFTDRIKIFVERKKFERVEIDTKNSYDTDGNLPRFEYKNITIDFQNKKYMLTNEDYLKHLYESNVNDMSVCYNGNDNLLYISSLNSDGAGAYAVVWIINNDTDKIERITTIPF</sequence>
<dbReference type="RefSeq" id="WP_130287862.1">
    <property type="nucleotide sequence ID" value="NZ_SGXE01000007.1"/>
</dbReference>
<protein>
    <recommendedName>
        <fullName evidence="3">SH3 domain-containing protein</fullName>
    </recommendedName>
</protein>
<proteinExistence type="predicted"/>
<organism evidence="1 2">
    <name type="scientific">Aquimarina brevivitae</name>
    <dbReference type="NCBI Taxonomy" id="323412"/>
    <lineage>
        <taxon>Bacteria</taxon>
        <taxon>Pseudomonadati</taxon>
        <taxon>Bacteroidota</taxon>
        <taxon>Flavobacteriia</taxon>
        <taxon>Flavobacteriales</taxon>
        <taxon>Flavobacteriaceae</taxon>
        <taxon>Aquimarina</taxon>
    </lineage>
</organism>
<reference evidence="1 2" key="1">
    <citation type="submission" date="2019-02" db="EMBL/GenBank/DDBJ databases">
        <title>Genomic Encyclopedia of Type Strains, Phase IV (KMG-IV): sequencing the most valuable type-strain genomes for metagenomic binning, comparative biology and taxonomic classification.</title>
        <authorList>
            <person name="Goeker M."/>
        </authorList>
    </citation>
    <scope>NUCLEOTIDE SEQUENCE [LARGE SCALE GENOMIC DNA]</scope>
    <source>
        <strain evidence="1 2">DSM 17196</strain>
    </source>
</reference>
<dbReference type="OrthoDB" id="7054664at2"/>
<dbReference type="AlphaFoldDB" id="A0A4Q7NTY0"/>
<evidence type="ECO:0000313" key="2">
    <source>
        <dbReference type="Proteomes" id="UP000292262"/>
    </source>
</evidence>
<gene>
    <name evidence="1" type="ORF">EV197_3359</name>
</gene>